<keyword evidence="4" id="KW-0509">mRNA transport</keyword>
<gene>
    <name evidence="12" type="primary">Nup50</name>
    <name evidence="12" type="ORF">E2C01_011350</name>
</gene>
<feature type="compositionally biased region" description="Low complexity" evidence="10">
    <location>
        <begin position="97"/>
        <end position="114"/>
    </location>
</feature>
<dbReference type="OrthoDB" id="10062131at2759"/>
<organism evidence="12 13">
    <name type="scientific">Portunus trituberculatus</name>
    <name type="common">Swimming crab</name>
    <name type="synonym">Neptunus trituberculatus</name>
    <dbReference type="NCBI Taxonomy" id="210409"/>
    <lineage>
        <taxon>Eukaryota</taxon>
        <taxon>Metazoa</taxon>
        <taxon>Ecdysozoa</taxon>
        <taxon>Arthropoda</taxon>
        <taxon>Crustacea</taxon>
        <taxon>Multicrustacea</taxon>
        <taxon>Malacostraca</taxon>
        <taxon>Eumalacostraca</taxon>
        <taxon>Eucarida</taxon>
        <taxon>Decapoda</taxon>
        <taxon>Pleocyemata</taxon>
        <taxon>Brachyura</taxon>
        <taxon>Eubrachyura</taxon>
        <taxon>Portunoidea</taxon>
        <taxon>Portunidae</taxon>
        <taxon>Portuninae</taxon>
        <taxon>Portunus</taxon>
    </lineage>
</organism>
<dbReference type="InterPro" id="IPR045255">
    <property type="entry name" value="RanBP1-like"/>
</dbReference>
<evidence type="ECO:0000256" key="2">
    <source>
        <dbReference type="ARBA" id="ARBA00022448"/>
    </source>
</evidence>
<evidence type="ECO:0000256" key="1">
    <source>
        <dbReference type="ARBA" id="ARBA00004567"/>
    </source>
</evidence>
<dbReference type="CDD" id="cd13170">
    <property type="entry name" value="RanBD_NUP50"/>
    <property type="match status" value="1"/>
</dbReference>
<feature type="compositionally biased region" description="Basic and acidic residues" evidence="10">
    <location>
        <begin position="1"/>
        <end position="14"/>
    </location>
</feature>
<name>A0A5B7DAV1_PORTR</name>
<evidence type="ECO:0000256" key="7">
    <source>
        <dbReference type="ARBA" id="ARBA00023010"/>
    </source>
</evidence>
<dbReference type="GO" id="GO:0051028">
    <property type="term" value="P:mRNA transport"/>
    <property type="evidence" value="ECO:0007669"/>
    <property type="project" value="UniProtKB-KW"/>
</dbReference>
<dbReference type="EMBL" id="VSRR010000682">
    <property type="protein sequence ID" value="MPC18464.1"/>
    <property type="molecule type" value="Genomic_DNA"/>
</dbReference>
<feature type="region of interest" description="Disordered" evidence="10">
    <location>
        <begin position="204"/>
        <end position="236"/>
    </location>
</feature>
<keyword evidence="3" id="KW-0677">Repeat</keyword>
<evidence type="ECO:0000256" key="9">
    <source>
        <dbReference type="ARBA" id="ARBA00023242"/>
    </source>
</evidence>
<dbReference type="SMART" id="SM00160">
    <property type="entry name" value="RanBD"/>
    <property type="match status" value="1"/>
</dbReference>
<feature type="compositionally biased region" description="Low complexity" evidence="10">
    <location>
        <begin position="305"/>
        <end position="320"/>
    </location>
</feature>
<dbReference type="SUPFAM" id="SSF50729">
    <property type="entry name" value="PH domain-like"/>
    <property type="match status" value="1"/>
</dbReference>
<dbReference type="PANTHER" id="PTHR23138">
    <property type="entry name" value="RAN BINDING PROTEIN"/>
    <property type="match status" value="1"/>
</dbReference>
<keyword evidence="13" id="KW-1185">Reference proteome</keyword>
<keyword evidence="6" id="KW-0007">Acetylation</keyword>
<accession>A0A5B7DAV1</accession>
<proteinExistence type="predicted"/>
<feature type="compositionally biased region" description="Polar residues" evidence="10">
    <location>
        <begin position="63"/>
        <end position="84"/>
    </location>
</feature>
<protein>
    <submittedName>
        <fullName evidence="12">Nuclear pore complex protein Nup50</fullName>
    </submittedName>
</protein>
<evidence type="ECO:0000256" key="5">
    <source>
        <dbReference type="ARBA" id="ARBA00022927"/>
    </source>
</evidence>
<evidence type="ECO:0000256" key="8">
    <source>
        <dbReference type="ARBA" id="ARBA00023132"/>
    </source>
</evidence>
<feature type="compositionally biased region" description="Basic and acidic residues" evidence="10">
    <location>
        <begin position="220"/>
        <end position="234"/>
    </location>
</feature>
<evidence type="ECO:0000256" key="10">
    <source>
        <dbReference type="SAM" id="MobiDB-lite"/>
    </source>
</evidence>
<evidence type="ECO:0000313" key="12">
    <source>
        <dbReference type="EMBL" id="MPC18464.1"/>
    </source>
</evidence>
<evidence type="ECO:0000256" key="4">
    <source>
        <dbReference type="ARBA" id="ARBA00022816"/>
    </source>
</evidence>
<feature type="region of interest" description="Disordered" evidence="10">
    <location>
        <begin position="305"/>
        <end position="342"/>
    </location>
</feature>
<comment type="caution">
    <text evidence="12">The sequence shown here is derived from an EMBL/GenBank/DDBJ whole genome shotgun (WGS) entry which is preliminary data.</text>
</comment>
<keyword evidence="2" id="KW-0813">Transport</keyword>
<dbReference type="Gene3D" id="2.30.29.30">
    <property type="entry name" value="Pleckstrin-homology domain (PH domain)/Phosphotyrosine-binding domain (PTB)"/>
    <property type="match status" value="1"/>
</dbReference>
<keyword evidence="8" id="KW-0906">Nuclear pore complex</keyword>
<dbReference type="AlphaFoldDB" id="A0A5B7DAV1"/>
<dbReference type="Proteomes" id="UP000324222">
    <property type="component" value="Unassembled WGS sequence"/>
</dbReference>
<dbReference type="GO" id="GO:0006606">
    <property type="term" value="P:protein import into nucleus"/>
    <property type="evidence" value="ECO:0007669"/>
    <property type="project" value="TreeGrafter"/>
</dbReference>
<dbReference type="InterPro" id="IPR011993">
    <property type="entry name" value="PH-like_dom_sf"/>
</dbReference>
<dbReference type="Pfam" id="PF00638">
    <property type="entry name" value="Ran_BP1"/>
    <property type="match status" value="1"/>
</dbReference>
<sequence>MAKRGAVKELTHENWEDEEEPEDMGTFRQATSDQLAGRQIKKARRRGMTSDNSSGIGIFKGLTSFSGFGTNKDAPSQPSFSFLSKDSAPKPTFDILSTSKANTTTSFTTKSEVSSPEKKTTLPTFKFSKDPPSSTPEPKTNGIGHSKTNSDSAGKKGNKVFLSHLKALNEGVVKWVKQHLDTNPHVNLSPVFDDYKKHFEELTKKYPSTGESESDEAVAETEKPSKDEVNEKENQPVAAKIPFSFTSSVSSSSEKSVFGGCSASVDKKTGLGSPVKPTFSFGAFEKKAPEKSLFGGSTGTSSIFGSFSSSSTTTTTTGSTTKEDTEADPNDPTDEPPKVEVNEVKEDDAIYEKKCKLFYMKDGAYVEKGVGTLFLKPAGEKTQLLIRALTNLGNILLNIILNPTIPTARAGKNGVIIACIPNPPLSTSSTASSEPVKMLIRVKTAEDADALNEKITELKK</sequence>
<dbReference type="Pfam" id="PF08911">
    <property type="entry name" value="NUP50"/>
    <property type="match status" value="1"/>
</dbReference>
<feature type="region of interest" description="Disordered" evidence="10">
    <location>
        <begin position="1"/>
        <end position="156"/>
    </location>
</feature>
<feature type="compositionally biased region" description="Acidic residues" evidence="10">
    <location>
        <begin position="325"/>
        <end position="334"/>
    </location>
</feature>
<dbReference type="InterPro" id="IPR000156">
    <property type="entry name" value="Ran_bind_dom"/>
</dbReference>
<dbReference type="InterPro" id="IPR015007">
    <property type="entry name" value="NUP2/50/61"/>
</dbReference>
<feature type="domain" description="RanBD1" evidence="11">
    <location>
        <begin position="334"/>
        <end position="458"/>
    </location>
</feature>
<evidence type="ECO:0000256" key="3">
    <source>
        <dbReference type="ARBA" id="ARBA00022737"/>
    </source>
</evidence>
<evidence type="ECO:0000313" key="13">
    <source>
        <dbReference type="Proteomes" id="UP000324222"/>
    </source>
</evidence>
<keyword evidence="7" id="KW-0811">Translocation</keyword>
<evidence type="ECO:0000256" key="6">
    <source>
        <dbReference type="ARBA" id="ARBA00022990"/>
    </source>
</evidence>
<dbReference type="GO" id="GO:0005643">
    <property type="term" value="C:nuclear pore"/>
    <property type="evidence" value="ECO:0007669"/>
    <property type="project" value="UniProtKB-SubCell"/>
</dbReference>
<keyword evidence="9" id="KW-0539">Nucleus</keyword>
<reference evidence="12 13" key="1">
    <citation type="submission" date="2019-05" db="EMBL/GenBank/DDBJ databases">
        <title>Another draft genome of Portunus trituberculatus and its Hox gene families provides insights of decapod evolution.</title>
        <authorList>
            <person name="Jeong J.-H."/>
            <person name="Song I."/>
            <person name="Kim S."/>
            <person name="Choi T."/>
            <person name="Kim D."/>
            <person name="Ryu S."/>
            <person name="Kim W."/>
        </authorList>
    </citation>
    <scope>NUCLEOTIDE SEQUENCE [LARGE SCALE GENOMIC DNA]</scope>
    <source>
        <tissue evidence="12">Muscle</tissue>
    </source>
</reference>
<evidence type="ECO:0000259" key="11">
    <source>
        <dbReference type="SMART" id="SM00160"/>
    </source>
</evidence>
<dbReference type="PANTHER" id="PTHR23138:SF141">
    <property type="entry name" value="NUCLEAR PORE COMPLEX PROTEIN NUP50"/>
    <property type="match status" value="1"/>
</dbReference>
<comment type="subcellular location">
    <subcellularLocation>
        <location evidence="1">Nucleus</location>
        <location evidence="1">Nuclear pore complex</location>
    </subcellularLocation>
</comment>
<keyword evidence="5" id="KW-0653">Protein transport</keyword>